<dbReference type="InterPro" id="IPR021099">
    <property type="entry name" value="PORR_domain"/>
</dbReference>
<dbReference type="EnsemblPlants" id="Bra038599.1">
    <property type="protein sequence ID" value="Bra038599.1-P"/>
    <property type="gene ID" value="Bra038599"/>
</dbReference>
<dbReference type="PANTHER" id="PTHR31476">
    <property type="entry name" value="PROTEIN WHAT'S THIS FACTOR 1 HOMOLOG, CHLOROPLASTIC"/>
    <property type="match status" value="1"/>
</dbReference>
<dbReference type="Gramene" id="Bra038599.1">
    <property type="protein sequence ID" value="Bra038599.1-P"/>
    <property type="gene ID" value="Bra038599"/>
</dbReference>
<sequence>MKPNRVRFKSSTNADIILASKTHELYSLQDPSLSHYLQAVYNTYTTIFKLLTDEKRTLIDHLTHFRKEFALPNKLRALIVRHPELFYLYSLLSLHGCYKYNKGAAGDGVDSTEAIAIDSGVEYFSEEDDEEACGESVEYWSRKLSSSGMSNDRSKECVIESW</sequence>
<name>M4FBY3_BRACM</name>
<accession>M4FBY3</accession>
<keyword evidence="3" id="KW-1185">Reference proteome</keyword>
<dbReference type="Proteomes" id="UP000011750">
    <property type="component" value="Chromosome A06"/>
</dbReference>
<dbReference type="GO" id="GO:0003723">
    <property type="term" value="F:RNA binding"/>
    <property type="evidence" value="ECO:0007669"/>
    <property type="project" value="InterPro"/>
</dbReference>
<reference evidence="2 3" key="2">
    <citation type="journal article" date="2018" name="Hortic Res">
        <title>Improved Brassica rapa reference genome by single-molecule sequencing and chromosome conformation capture technologies.</title>
        <authorList>
            <person name="Zhang L."/>
            <person name="Cai X."/>
            <person name="Wu J."/>
            <person name="Liu M."/>
            <person name="Grob S."/>
            <person name="Cheng F."/>
            <person name="Liang J."/>
            <person name="Cai C."/>
            <person name="Liu Z."/>
            <person name="Liu B."/>
            <person name="Wang F."/>
            <person name="Li S."/>
            <person name="Liu F."/>
            <person name="Li X."/>
            <person name="Cheng L."/>
            <person name="Yang W."/>
            <person name="Li M.H."/>
            <person name="Grossniklaus U."/>
            <person name="Zheng H."/>
            <person name="Wang X."/>
        </authorList>
    </citation>
    <scope>NUCLEOTIDE SEQUENCE [LARGE SCALE GENOMIC DNA]</scope>
    <source>
        <strain evidence="2 3">cv. Chiifu-401-42</strain>
    </source>
</reference>
<dbReference type="InParanoid" id="M4FBY3"/>
<dbReference type="STRING" id="51351.M4FBY3"/>
<proteinExistence type="predicted"/>
<feature type="domain" description="PORR" evidence="1">
    <location>
        <begin position="51"/>
        <end position="89"/>
    </location>
</feature>
<dbReference type="AlphaFoldDB" id="M4FBY3"/>
<reference evidence="2" key="3">
    <citation type="submission" date="2023-03" db="UniProtKB">
        <authorList>
            <consortium name="EnsemblPlants"/>
        </authorList>
    </citation>
    <scope>IDENTIFICATION</scope>
    <source>
        <strain evidence="2">cv. Chiifu-401-42</strain>
    </source>
</reference>
<evidence type="ECO:0000313" key="3">
    <source>
        <dbReference type="Proteomes" id="UP000011750"/>
    </source>
</evidence>
<evidence type="ECO:0000313" key="2">
    <source>
        <dbReference type="EnsemblPlants" id="Bra038599.1-P"/>
    </source>
</evidence>
<protein>
    <recommendedName>
        <fullName evidence="1">PORR domain-containing protein</fullName>
    </recommendedName>
</protein>
<evidence type="ECO:0000259" key="1">
    <source>
        <dbReference type="Pfam" id="PF11955"/>
    </source>
</evidence>
<dbReference type="Pfam" id="PF11955">
    <property type="entry name" value="PORR"/>
    <property type="match status" value="1"/>
</dbReference>
<dbReference type="OMA" id="HYLQAVY"/>
<organism evidence="2 3">
    <name type="scientific">Brassica campestris</name>
    <name type="common">Field mustard</name>
    <dbReference type="NCBI Taxonomy" id="3711"/>
    <lineage>
        <taxon>Eukaryota</taxon>
        <taxon>Viridiplantae</taxon>
        <taxon>Streptophyta</taxon>
        <taxon>Embryophyta</taxon>
        <taxon>Tracheophyta</taxon>
        <taxon>Spermatophyta</taxon>
        <taxon>Magnoliopsida</taxon>
        <taxon>eudicotyledons</taxon>
        <taxon>Gunneridae</taxon>
        <taxon>Pentapetalae</taxon>
        <taxon>rosids</taxon>
        <taxon>malvids</taxon>
        <taxon>Brassicales</taxon>
        <taxon>Brassicaceae</taxon>
        <taxon>Brassiceae</taxon>
        <taxon>Brassica</taxon>
    </lineage>
</organism>
<dbReference type="PANTHER" id="PTHR31476:SF2">
    <property type="entry name" value="UBIQUITIN CARBOXYL-TERMINAL HYDROLASE FAMILY PROTEIN"/>
    <property type="match status" value="1"/>
</dbReference>
<reference evidence="2 3" key="1">
    <citation type="journal article" date="2011" name="Nat. Genet.">
        <title>The genome of the mesopolyploid crop species Brassica rapa.</title>
        <authorList>
            <consortium name="Brassica rapa Genome Sequencing Project Consortium"/>
            <person name="Wang X."/>
            <person name="Wang H."/>
            <person name="Wang J."/>
            <person name="Sun R."/>
            <person name="Wu J."/>
            <person name="Liu S."/>
            <person name="Bai Y."/>
            <person name="Mun J.H."/>
            <person name="Bancroft I."/>
            <person name="Cheng F."/>
            <person name="Huang S."/>
            <person name="Li X."/>
            <person name="Hua W."/>
            <person name="Wang J."/>
            <person name="Wang X."/>
            <person name="Freeling M."/>
            <person name="Pires J.C."/>
            <person name="Paterson A.H."/>
            <person name="Chalhoub B."/>
            <person name="Wang B."/>
            <person name="Hayward A."/>
            <person name="Sharpe A.G."/>
            <person name="Park B.S."/>
            <person name="Weisshaar B."/>
            <person name="Liu B."/>
            <person name="Li B."/>
            <person name="Liu B."/>
            <person name="Tong C."/>
            <person name="Song C."/>
            <person name="Duran C."/>
            <person name="Peng C."/>
            <person name="Geng C."/>
            <person name="Koh C."/>
            <person name="Lin C."/>
            <person name="Edwards D."/>
            <person name="Mu D."/>
            <person name="Shen D."/>
            <person name="Soumpourou E."/>
            <person name="Li F."/>
            <person name="Fraser F."/>
            <person name="Conant G."/>
            <person name="Lassalle G."/>
            <person name="King G.J."/>
            <person name="Bonnema G."/>
            <person name="Tang H."/>
            <person name="Wang H."/>
            <person name="Belcram H."/>
            <person name="Zhou H."/>
            <person name="Hirakawa H."/>
            <person name="Abe H."/>
            <person name="Guo H."/>
            <person name="Wang H."/>
            <person name="Jin H."/>
            <person name="Parkin I.A."/>
            <person name="Batley J."/>
            <person name="Kim J.S."/>
            <person name="Just J."/>
            <person name="Li J."/>
            <person name="Xu J."/>
            <person name="Deng J."/>
            <person name="Kim J.A."/>
            <person name="Li J."/>
            <person name="Yu J."/>
            <person name="Meng J."/>
            <person name="Wang J."/>
            <person name="Min J."/>
            <person name="Poulain J."/>
            <person name="Wang J."/>
            <person name="Hatakeyama K."/>
            <person name="Wu K."/>
            <person name="Wang L."/>
            <person name="Fang L."/>
            <person name="Trick M."/>
            <person name="Links M.G."/>
            <person name="Zhao M."/>
            <person name="Jin M."/>
            <person name="Ramchiary N."/>
            <person name="Drou N."/>
            <person name="Berkman P.J."/>
            <person name="Cai Q."/>
            <person name="Huang Q."/>
            <person name="Li R."/>
            <person name="Tabata S."/>
            <person name="Cheng S."/>
            <person name="Zhang S."/>
            <person name="Zhang S."/>
            <person name="Huang S."/>
            <person name="Sato S."/>
            <person name="Sun S."/>
            <person name="Kwon S.J."/>
            <person name="Choi S.R."/>
            <person name="Lee T.H."/>
            <person name="Fan W."/>
            <person name="Zhao X."/>
            <person name="Tan X."/>
            <person name="Xu X."/>
            <person name="Wang Y."/>
            <person name="Qiu Y."/>
            <person name="Yin Y."/>
            <person name="Li Y."/>
            <person name="Du Y."/>
            <person name="Liao Y."/>
            <person name="Lim Y."/>
            <person name="Narusaka Y."/>
            <person name="Wang Y."/>
            <person name="Wang Z."/>
            <person name="Li Z."/>
            <person name="Wang Z."/>
            <person name="Xiong Z."/>
            <person name="Zhang Z."/>
        </authorList>
    </citation>
    <scope>NUCLEOTIDE SEQUENCE [LARGE SCALE GENOMIC DNA]</scope>
    <source>
        <strain evidence="2 3">cv. Chiifu-401-42</strain>
    </source>
</reference>
<dbReference type="InterPro" id="IPR045040">
    <property type="entry name" value="PORR_fam"/>
</dbReference>
<dbReference type="HOGENOM" id="CLU_1637795_0_0_1"/>